<protein>
    <submittedName>
        <fullName evidence="1">Uncharacterized protein</fullName>
    </submittedName>
</protein>
<gene>
    <name evidence="1" type="ORF">K469DRAFT_707889</name>
</gene>
<keyword evidence="2" id="KW-1185">Reference proteome</keyword>
<proteinExistence type="predicted"/>
<dbReference type="Proteomes" id="UP000800200">
    <property type="component" value="Unassembled WGS sequence"/>
</dbReference>
<accession>A0A6A6E132</accession>
<evidence type="ECO:0000313" key="1">
    <source>
        <dbReference type="EMBL" id="KAF2185657.1"/>
    </source>
</evidence>
<evidence type="ECO:0000313" key="2">
    <source>
        <dbReference type="Proteomes" id="UP000800200"/>
    </source>
</evidence>
<organism evidence="1 2">
    <name type="scientific">Zopfia rhizophila CBS 207.26</name>
    <dbReference type="NCBI Taxonomy" id="1314779"/>
    <lineage>
        <taxon>Eukaryota</taxon>
        <taxon>Fungi</taxon>
        <taxon>Dikarya</taxon>
        <taxon>Ascomycota</taxon>
        <taxon>Pezizomycotina</taxon>
        <taxon>Dothideomycetes</taxon>
        <taxon>Dothideomycetes incertae sedis</taxon>
        <taxon>Zopfiaceae</taxon>
        <taxon>Zopfia</taxon>
    </lineage>
</organism>
<dbReference type="EMBL" id="ML994633">
    <property type="protein sequence ID" value="KAF2185657.1"/>
    <property type="molecule type" value="Genomic_DNA"/>
</dbReference>
<name>A0A6A6E132_9PEZI</name>
<sequence>MLDSWAHRDCRNEAAEKHAIPGDAGIIGNEAANKLAKAATGTESQGVIIDGQQPRYLVLEYWRAIPITEILHR</sequence>
<reference evidence="1" key="1">
    <citation type="journal article" date="2020" name="Stud. Mycol.">
        <title>101 Dothideomycetes genomes: a test case for predicting lifestyles and emergence of pathogens.</title>
        <authorList>
            <person name="Haridas S."/>
            <person name="Albert R."/>
            <person name="Binder M."/>
            <person name="Bloem J."/>
            <person name="Labutti K."/>
            <person name="Salamov A."/>
            <person name="Andreopoulos B."/>
            <person name="Baker S."/>
            <person name="Barry K."/>
            <person name="Bills G."/>
            <person name="Bluhm B."/>
            <person name="Cannon C."/>
            <person name="Castanera R."/>
            <person name="Culley D."/>
            <person name="Daum C."/>
            <person name="Ezra D."/>
            <person name="Gonzalez J."/>
            <person name="Henrissat B."/>
            <person name="Kuo A."/>
            <person name="Liang C."/>
            <person name="Lipzen A."/>
            <person name="Lutzoni F."/>
            <person name="Magnuson J."/>
            <person name="Mondo S."/>
            <person name="Nolan M."/>
            <person name="Ohm R."/>
            <person name="Pangilinan J."/>
            <person name="Park H.-J."/>
            <person name="Ramirez L."/>
            <person name="Alfaro M."/>
            <person name="Sun H."/>
            <person name="Tritt A."/>
            <person name="Yoshinaga Y."/>
            <person name="Zwiers L.-H."/>
            <person name="Turgeon B."/>
            <person name="Goodwin S."/>
            <person name="Spatafora J."/>
            <person name="Crous P."/>
            <person name="Grigoriev I."/>
        </authorList>
    </citation>
    <scope>NUCLEOTIDE SEQUENCE</scope>
    <source>
        <strain evidence="1">CBS 207.26</strain>
    </source>
</reference>
<dbReference type="AlphaFoldDB" id="A0A6A6E132"/>